<dbReference type="GO" id="GO:0016787">
    <property type="term" value="F:hydrolase activity"/>
    <property type="evidence" value="ECO:0007669"/>
    <property type="project" value="InterPro"/>
</dbReference>
<gene>
    <name evidence="2" type="ORF">ABVK50_05720</name>
</gene>
<dbReference type="RefSeq" id="WP_353642474.1">
    <property type="nucleotide sequence ID" value="NZ_CP159253.1"/>
</dbReference>
<reference evidence="2" key="1">
    <citation type="submission" date="2024-06" db="EMBL/GenBank/DDBJ databases">
        <title>Mesorhizobium karijinii sp. nov., a symbiont of the iconic Swainsona formosa from arid Australia.</title>
        <authorList>
            <person name="Hill Y.J."/>
            <person name="Watkin E.L.J."/>
            <person name="O'Hara G.W."/>
            <person name="Terpolilli J."/>
            <person name="Tye M.L."/>
            <person name="Kohlmeier M.G."/>
        </authorList>
    </citation>
    <scope>NUCLEOTIDE SEQUENCE</scope>
    <source>
        <strain evidence="2">WSM2240</strain>
    </source>
</reference>
<dbReference type="GO" id="GO:0005829">
    <property type="term" value="C:cytosol"/>
    <property type="evidence" value="ECO:0007669"/>
    <property type="project" value="TreeGrafter"/>
</dbReference>
<keyword evidence="2" id="KW-0067">ATP-binding</keyword>
<keyword evidence="2" id="KW-0347">Helicase</keyword>
<dbReference type="InterPro" id="IPR027417">
    <property type="entry name" value="P-loop_NTPase"/>
</dbReference>
<dbReference type="GO" id="GO:0004386">
    <property type="term" value="F:helicase activity"/>
    <property type="evidence" value="ECO:0007669"/>
    <property type="project" value="UniProtKB-KW"/>
</dbReference>
<dbReference type="SMART" id="SM00487">
    <property type="entry name" value="DEXDc"/>
    <property type="match status" value="1"/>
</dbReference>
<evidence type="ECO:0000313" key="2">
    <source>
        <dbReference type="EMBL" id="XCG49998.1"/>
    </source>
</evidence>
<protein>
    <submittedName>
        <fullName evidence="2">DEAD/DEAH box helicase family protein</fullName>
    </submittedName>
</protein>
<dbReference type="Gene3D" id="3.40.50.300">
    <property type="entry name" value="P-loop containing nucleotide triphosphate hydrolases"/>
    <property type="match status" value="2"/>
</dbReference>
<dbReference type="PANTHER" id="PTHR47396:SF1">
    <property type="entry name" value="ATP-DEPENDENT HELICASE IRC3-RELATED"/>
    <property type="match status" value="1"/>
</dbReference>
<keyword evidence="2" id="KW-0547">Nucleotide-binding</keyword>
<dbReference type="PANTHER" id="PTHR47396">
    <property type="entry name" value="TYPE I RESTRICTION ENZYME ECOKI R PROTEIN"/>
    <property type="match status" value="1"/>
</dbReference>
<dbReference type="AlphaFoldDB" id="A0AAU8CUW8"/>
<dbReference type="InterPro" id="IPR050742">
    <property type="entry name" value="Helicase_Restrict-Modif_Enz"/>
</dbReference>
<accession>A0AAU8CUW8</accession>
<organism evidence="2">
    <name type="scientific">Mesorhizobium sp. WSM2240</name>
    <dbReference type="NCBI Taxonomy" id="3228851"/>
    <lineage>
        <taxon>Bacteria</taxon>
        <taxon>Pseudomonadati</taxon>
        <taxon>Pseudomonadota</taxon>
        <taxon>Alphaproteobacteria</taxon>
        <taxon>Hyphomicrobiales</taxon>
        <taxon>Phyllobacteriaceae</taxon>
        <taxon>Mesorhizobium</taxon>
    </lineage>
</organism>
<dbReference type="GO" id="GO:0005524">
    <property type="term" value="F:ATP binding"/>
    <property type="evidence" value="ECO:0007669"/>
    <property type="project" value="InterPro"/>
</dbReference>
<evidence type="ECO:0000259" key="1">
    <source>
        <dbReference type="PROSITE" id="PS51192"/>
    </source>
</evidence>
<dbReference type="InterPro" id="IPR014001">
    <property type="entry name" value="Helicase_ATP-bd"/>
</dbReference>
<dbReference type="Pfam" id="PF04851">
    <property type="entry name" value="ResIII"/>
    <property type="match status" value="1"/>
</dbReference>
<feature type="domain" description="Helicase ATP-binding" evidence="1">
    <location>
        <begin position="27"/>
        <end position="199"/>
    </location>
</feature>
<sequence>MLGGELSRIALALWPHQHAALDTVDAYFASASARACLVNMPTGTGKTGVMATIARQRAQVRPVLVVCPSAALVEQLIAQFEDRFWDKIGANPAWKPDRVWNVLPSDIESLAQRLDGHGGERIIVVGTVQAIQQIDADGKIDQLHGRIGTILFDEGHREPAPSWARVVRGFAVPTVLFSATPFRGDLKIFDVDDDHIHFLGFADAVDQGLIRGVEIDEQPLPLSPDDYALALIARVDALMAEGRFTAANKVIVRCDSEESVTEMHQALTAGLASRADGVLAIHHNFPERPDDGIFDAVPRDLAARAERFLVHQFMLIEGIDDPRCTMLALYEPFTNTRMLVQQIGRLIRHPGPIGDAAPAAYVLAPKGRDIANEWNSFLAFDAASKANGNKPFVRNDATILENLIAALPTLDYVMGRFRERPDLDDPGLHDDLRFPSAAVAFTIEPDLDLDELQKAIKAELIREDRHEALTGRTADGHCRYHITLRLTPSPFLSGSLFQAPSLEATIYAKKNKRLFFFDSAGLWINELDGIGPRVNAKTLRALLPDGHDNSISFMSVKNTDLGPLALRSRSLSARSLDRSGVFMGEHLNVVTRATGYIHPKAAEDGIRRAVGFSRSRVRDGKGNDLTAQQYADWCGTVDAQLDAAARTASIFTRFAVPDTVPADTTPLNILVDMVEMGDQFVAKGQTAAVRIEDLCVAVEEDTDLKAPARFRFLLHVDGEEHPVWIDWNAKKAKYWLVSPGLSRIKTKDNPKISLTRRLNQLQPFRIITRDLAHTYVGGDFYRLDLDLTDPKGAASLVLDLITAIPGLGAVTSEKGVLVDGHVDYWADGSLFEFLDKALRPDRGPALFGRSFPDLVCDDLQDEVGDFLGLDETSASPAAVAVAGKWKSGNPGVSASAFYDVCAQGLKNLAYMKSDGVVLPGSQTRFDGRWRLSKRNSPIPQTVDRKRHGRGSKAFGGAFQRLRAAPTTDRTIWLVCSGGMLSLAKLKAEFAKLQPEPHVLQFYHLVLSTYSACQSVGVQLRIFCAE</sequence>
<dbReference type="PROSITE" id="PS51192">
    <property type="entry name" value="HELICASE_ATP_BIND_1"/>
    <property type="match status" value="1"/>
</dbReference>
<dbReference type="CDD" id="cd18785">
    <property type="entry name" value="SF2_C"/>
    <property type="match status" value="1"/>
</dbReference>
<name>A0AAU8CUW8_9HYPH</name>
<proteinExistence type="predicted"/>
<dbReference type="EMBL" id="CP159253">
    <property type="protein sequence ID" value="XCG49998.1"/>
    <property type="molecule type" value="Genomic_DNA"/>
</dbReference>
<keyword evidence="2" id="KW-0378">Hydrolase</keyword>
<dbReference type="SUPFAM" id="SSF52540">
    <property type="entry name" value="P-loop containing nucleoside triphosphate hydrolases"/>
    <property type="match status" value="1"/>
</dbReference>
<dbReference type="InterPro" id="IPR006935">
    <property type="entry name" value="Helicase/UvrB_N"/>
</dbReference>
<dbReference type="GO" id="GO:0003677">
    <property type="term" value="F:DNA binding"/>
    <property type="evidence" value="ECO:0007669"/>
    <property type="project" value="InterPro"/>
</dbReference>